<dbReference type="GO" id="GO:0016765">
    <property type="term" value="F:transferase activity, transferring alkyl or aryl (other than methyl) groups"/>
    <property type="evidence" value="ECO:0007669"/>
    <property type="project" value="InterPro"/>
</dbReference>
<gene>
    <name evidence="6" type="ORF">EGD98_04215</name>
</gene>
<reference evidence="6" key="1">
    <citation type="submission" date="2021-06" db="EMBL/GenBank/DDBJ databases">
        <title>Halomicroarcula sp. F24A a new haloarchaeum isolated from saline soil.</title>
        <authorList>
            <person name="Duran-Viseras A."/>
            <person name="Sanchez-Porro C."/>
            <person name="Ventosa A."/>
        </authorList>
    </citation>
    <scope>NUCLEOTIDE SEQUENCE</scope>
    <source>
        <strain evidence="6">F24A</strain>
    </source>
</reference>
<evidence type="ECO:0000313" key="6">
    <source>
        <dbReference type="EMBL" id="MBX0302875.1"/>
    </source>
</evidence>
<protein>
    <submittedName>
        <fullName evidence="6">UbiA family prenyltransferase</fullName>
    </submittedName>
</protein>
<dbReference type="InterPro" id="IPR000537">
    <property type="entry name" value="UbiA_prenyltransferase"/>
</dbReference>
<feature type="transmembrane region" description="Helical" evidence="5">
    <location>
        <begin position="90"/>
        <end position="116"/>
    </location>
</feature>
<feature type="transmembrane region" description="Helical" evidence="5">
    <location>
        <begin position="260"/>
        <end position="280"/>
    </location>
</feature>
<keyword evidence="4 5" id="KW-0472">Membrane</keyword>
<evidence type="ECO:0000256" key="1">
    <source>
        <dbReference type="ARBA" id="ARBA00004651"/>
    </source>
</evidence>
<dbReference type="AlphaFoldDB" id="A0A8J8CBY9"/>
<evidence type="ECO:0000256" key="2">
    <source>
        <dbReference type="ARBA" id="ARBA00022692"/>
    </source>
</evidence>
<feature type="transmembrane region" description="Helical" evidence="5">
    <location>
        <begin position="165"/>
        <end position="182"/>
    </location>
</feature>
<dbReference type="Pfam" id="PF01040">
    <property type="entry name" value="UbiA"/>
    <property type="match status" value="1"/>
</dbReference>
<dbReference type="RefSeq" id="WP_220587103.1">
    <property type="nucleotide sequence ID" value="NZ_RKLQ01000001.1"/>
</dbReference>
<accession>A0A8J8CBY9</accession>
<dbReference type="Proteomes" id="UP000783863">
    <property type="component" value="Unassembled WGS sequence"/>
</dbReference>
<proteinExistence type="predicted"/>
<keyword evidence="2 5" id="KW-0812">Transmembrane</keyword>
<organism evidence="6 7">
    <name type="scientific">Haloarcula salinisoli</name>
    <dbReference type="NCBI Taxonomy" id="2487746"/>
    <lineage>
        <taxon>Archaea</taxon>
        <taxon>Methanobacteriati</taxon>
        <taxon>Methanobacteriota</taxon>
        <taxon>Stenosarchaea group</taxon>
        <taxon>Halobacteria</taxon>
        <taxon>Halobacteriales</taxon>
        <taxon>Haloarculaceae</taxon>
        <taxon>Haloarcula</taxon>
    </lineage>
</organism>
<comment type="subcellular location">
    <subcellularLocation>
        <location evidence="1">Cell membrane</location>
        <topology evidence="1">Multi-pass membrane protein</topology>
    </subcellularLocation>
</comment>
<dbReference type="CDD" id="cd13956">
    <property type="entry name" value="PT_UbiA"/>
    <property type="match status" value="1"/>
</dbReference>
<name>A0A8J8CBY9_9EURY</name>
<sequence length="284" mass="29479">MAVARHETGVVGASKALASQVHPVFMLPPLATSLFGAVLAGTVDLRVAGLHTLAMFFAVYTAHVKDGYVDFHVRGEDDDHPLTVGGCRGALLASAAGFLACTAGLWLLVSPLAALVTAPTWLIGYTHAPQLDLNPVGATMGYPTGIALALLGGYYVQATSFGPQVLGLATVFLLLLTGIKIIDDETDFDYDSSIDKRTVAVVLGPRRARQLALGLFALAMVGVVALAIALPGIPPTAAGGAVVFGAVLALAYRAEAELATMLLIRGSYLFLAVLVAAVWFRPLV</sequence>
<evidence type="ECO:0000256" key="5">
    <source>
        <dbReference type="SAM" id="Phobius"/>
    </source>
</evidence>
<evidence type="ECO:0000313" key="7">
    <source>
        <dbReference type="Proteomes" id="UP000783863"/>
    </source>
</evidence>
<keyword evidence="7" id="KW-1185">Reference proteome</keyword>
<feature type="transmembrane region" description="Helical" evidence="5">
    <location>
        <begin position="211"/>
        <end position="230"/>
    </location>
</feature>
<dbReference type="GO" id="GO:0005886">
    <property type="term" value="C:plasma membrane"/>
    <property type="evidence" value="ECO:0007669"/>
    <property type="project" value="UniProtKB-SubCell"/>
</dbReference>
<keyword evidence="3 5" id="KW-1133">Transmembrane helix</keyword>
<comment type="caution">
    <text evidence="6">The sequence shown here is derived from an EMBL/GenBank/DDBJ whole genome shotgun (WGS) entry which is preliminary data.</text>
</comment>
<dbReference type="EMBL" id="RKLQ01000001">
    <property type="protein sequence ID" value="MBX0302875.1"/>
    <property type="molecule type" value="Genomic_DNA"/>
</dbReference>
<evidence type="ECO:0000256" key="3">
    <source>
        <dbReference type="ARBA" id="ARBA00022989"/>
    </source>
</evidence>
<feature type="transmembrane region" description="Helical" evidence="5">
    <location>
        <begin position="237"/>
        <end position="254"/>
    </location>
</feature>
<evidence type="ECO:0000256" key="4">
    <source>
        <dbReference type="ARBA" id="ARBA00023136"/>
    </source>
</evidence>